<keyword evidence="1" id="KW-0812">Transmembrane</keyword>
<evidence type="ECO:0000313" key="2">
    <source>
        <dbReference type="EMBL" id="KAK0415355.1"/>
    </source>
</evidence>
<gene>
    <name evidence="2" type="ORF">QR680_011904</name>
</gene>
<accession>A0AA39LZS2</accession>
<organism evidence="2 3">
    <name type="scientific">Steinernema hermaphroditum</name>
    <dbReference type="NCBI Taxonomy" id="289476"/>
    <lineage>
        <taxon>Eukaryota</taxon>
        <taxon>Metazoa</taxon>
        <taxon>Ecdysozoa</taxon>
        <taxon>Nematoda</taxon>
        <taxon>Chromadorea</taxon>
        <taxon>Rhabditida</taxon>
        <taxon>Tylenchina</taxon>
        <taxon>Panagrolaimomorpha</taxon>
        <taxon>Strongyloidoidea</taxon>
        <taxon>Steinernematidae</taxon>
        <taxon>Steinernema</taxon>
    </lineage>
</organism>
<dbReference type="AlphaFoldDB" id="A0AA39LZS2"/>
<dbReference type="Proteomes" id="UP001175271">
    <property type="component" value="Unassembled WGS sequence"/>
</dbReference>
<dbReference type="EMBL" id="JAUCMV010000002">
    <property type="protein sequence ID" value="KAK0415355.1"/>
    <property type="molecule type" value="Genomic_DNA"/>
</dbReference>
<evidence type="ECO:0000256" key="1">
    <source>
        <dbReference type="SAM" id="Phobius"/>
    </source>
</evidence>
<keyword evidence="3" id="KW-1185">Reference proteome</keyword>
<protein>
    <submittedName>
        <fullName evidence="2">Uncharacterized protein</fullName>
    </submittedName>
</protein>
<feature type="transmembrane region" description="Helical" evidence="1">
    <location>
        <begin position="33"/>
        <end position="51"/>
    </location>
</feature>
<reference evidence="2" key="1">
    <citation type="submission" date="2023-06" db="EMBL/GenBank/DDBJ databases">
        <title>Genomic analysis of the entomopathogenic nematode Steinernema hermaphroditum.</title>
        <authorList>
            <person name="Schwarz E.M."/>
            <person name="Heppert J.K."/>
            <person name="Baniya A."/>
            <person name="Schwartz H.T."/>
            <person name="Tan C.-H."/>
            <person name="Antoshechkin I."/>
            <person name="Sternberg P.W."/>
            <person name="Goodrich-Blair H."/>
            <person name="Dillman A.R."/>
        </authorList>
    </citation>
    <scope>NUCLEOTIDE SEQUENCE</scope>
    <source>
        <strain evidence="2">PS9179</strain>
        <tissue evidence="2">Whole animal</tissue>
    </source>
</reference>
<evidence type="ECO:0000313" key="3">
    <source>
        <dbReference type="Proteomes" id="UP001175271"/>
    </source>
</evidence>
<proteinExistence type="predicted"/>
<sequence>MQFYPSDNSRSRDFGSKVMHCDHCIDWNDMAAFTVRLAIVVVAIAILYMVVKPRPYIACTCRIGRSSPSMMSEYLDFW</sequence>
<name>A0AA39LZS2_9BILA</name>
<keyword evidence="1" id="KW-1133">Transmembrane helix</keyword>
<comment type="caution">
    <text evidence="2">The sequence shown here is derived from an EMBL/GenBank/DDBJ whole genome shotgun (WGS) entry which is preliminary data.</text>
</comment>
<keyword evidence="1" id="KW-0472">Membrane</keyword>